<reference evidence="1 2" key="1">
    <citation type="submission" date="2024-01" db="EMBL/GenBank/DDBJ databases">
        <title>The genomes of 5 underutilized Papilionoideae crops provide insights into root nodulation and disease resistanc.</title>
        <authorList>
            <person name="Jiang F."/>
        </authorList>
    </citation>
    <scope>NUCLEOTIDE SEQUENCE [LARGE SCALE GENOMIC DNA]</scope>
    <source>
        <strain evidence="1">DUOXIRENSHENG_FW03</strain>
        <tissue evidence="1">Leaves</tissue>
    </source>
</reference>
<evidence type="ECO:0000313" key="1">
    <source>
        <dbReference type="EMBL" id="KAK7399044.1"/>
    </source>
</evidence>
<evidence type="ECO:0000313" key="2">
    <source>
        <dbReference type="Proteomes" id="UP001386955"/>
    </source>
</evidence>
<gene>
    <name evidence="1" type="ORF">VNO78_10219</name>
</gene>
<proteinExistence type="predicted"/>
<protein>
    <submittedName>
        <fullName evidence="1">Uncharacterized protein</fullName>
    </submittedName>
</protein>
<name>A0AAN9SJH0_PSOTE</name>
<organism evidence="1 2">
    <name type="scientific">Psophocarpus tetragonolobus</name>
    <name type="common">Winged bean</name>
    <name type="synonym">Dolichos tetragonolobus</name>
    <dbReference type="NCBI Taxonomy" id="3891"/>
    <lineage>
        <taxon>Eukaryota</taxon>
        <taxon>Viridiplantae</taxon>
        <taxon>Streptophyta</taxon>
        <taxon>Embryophyta</taxon>
        <taxon>Tracheophyta</taxon>
        <taxon>Spermatophyta</taxon>
        <taxon>Magnoliopsida</taxon>
        <taxon>eudicotyledons</taxon>
        <taxon>Gunneridae</taxon>
        <taxon>Pentapetalae</taxon>
        <taxon>rosids</taxon>
        <taxon>fabids</taxon>
        <taxon>Fabales</taxon>
        <taxon>Fabaceae</taxon>
        <taxon>Papilionoideae</taxon>
        <taxon>50 kb inversion clade</taxon>
        <taxon>NPAAA clade</taxon>
        <taxon>indigoferoid/millettioid clade</taxon>
        <taxon>Phaseoleae</taxon>
        <taxon>Psophocarpus</taxon>
    </lineage>
</organism>
<dbReference type="PANTHER" id="PTHR35510">
    <property type="entry name" value="DBH-LIKE MONOOXYGENASE"/>
    <property type="match status" value="1"/>
</dbReference>
<dbReference type="PANTHER" id="PTHR35510:SF1">
    <property type="entry name" value="DBH-LIKE MONOOXYGENASE"/>
    <property type="match status" value="1"/>
</dbReference>
<accession>A0AAN9SJH0</accession>
<dbReference type="Proteomes" id="UP001386955">
    <property type="component" value="Unassembled WGS sequence"/>
</dbReference>
<dbReference type="AlphaFoldDB" id="A0AAN9SJH0"/>
<comment type="caution">
    <text evidence="1">The sequence shown here is derived from an EMBL/GenBank/DDBJ whole genome shotgun (WGS) entry which is preliminary data.</text>
</comment>
<dbReference type="EMBL" id="JAYMYS010000003">
    <property type="protein sequence ID" value="KAK7399044.1"/>
    <property type="molecule type" value="Genomic_DNA"/>
</dbReference>
<sequence>MTTSSTLPMSPLPSLHRRYFAASTTRIAWLTPGLAASSSNVLPYLLQRLPVPTMDLEIRCDYQLTFDLPCGSALCLLYSAMSMALHKRKGGVHDHDLSDDFRLSSPATKIRRLDAELPPKPIAQEPNQERALVLFKPLLPSPSSSFSLSLHSPLISQIHIRNNQYLWSEQCDRVSVTGSGSCEEDNINDELALVPWVSSPSYQFSAADNTDTELMEADEIGEDVGSVMMDIEQQNEAKTSTSTSTIHYPVTHAGITEGIQQHCLLPQFSHNTSTPITWTR</sequence>
<keyword evidence="2" id="KW-1185">Reference proteome</keyword>